<dbReference type="AlphaFoldDB" id="A0A0E4CVK8"/>
<name>A0A0E4CVK8_9BACL</name>
<dbReference type="PROSITE" id="PS50111">
    <property type="entry name" value="CHEMOTAXIS_TRANSDUC_2"/>
    <property type="match status" value="1"/>
</dbReference>
<keyword evidence="1 2" id="KW-0807">Transducer</keyword>
<dbReference type="GO" id="GO:0007165">
    <property type="term" value="P:signal transduction"/>
    <property type="evidence" value="ECO:0007669"/>
    <property type="project" value="UniProtKB-KW"/>
</dbReference>
<accession>A0A0E4CVK8</accession>
<dbReference type="STRING" id="483937.AMQ84_15215"/>
<dbReference type="InterPro" id="IPR004089">
    <property type="entry name" value="MCPsignal_dom"/>
</dbReference>
<dbReference type="SMART" id="SM00283">
    <property type="entry name" value="MA"/>
    <property type="match status" value="1"/>
</dbReference>
<feature type="transmembrane region" description="Helical" evidence="3">
    <location>
        <begin position="140"/>
        <end position="163"/>
    </location>
</feature>
<organism evidence="5 6">
    <name type="scientific">Paenibacillus riograndensis SBR5</name>
    <dbReference type="NCBI Taxonomy" id="1073571"/>
    <lineage>
        <taxon>Bacteria</taxon>
        <taxon>Bacillati</taxon>
        <taxon>Bacillota</taxon>
        <taxon>Bacilli</taxon>
        <taxon>Bacillales</taxon>
        <taxon>Paenibacillaceae</taxon>
        <taxon>Paenibacillus</taxon>
        <taxon>Paenibacillus sonchi group</taxon>
    </lineage>
</organism>
<protein>
    <submittedName>
        <fullName evidence="5">Methyl-accepting chemotaxis sensory transducer</fullName>
    </submittedName>
</protein>
<dbReference type="Gene3D" id="1.10.287.950">
    <property type="entry name" value="Methyl-accepting chemotaxis protein"/>
    <property type="match status" value="1"/>
</dbReference>
<dbReference type="Pfam" id="PF00015">
    <property type="entry name" value="MCPsignal"/>
    <property type="match status" value="1"/>
</dbReference>
<dbReference type="EMBL" id="LN831776">
    <property type="protein sequence ID" value="CQR54280.1"/>
    <property type="molecule type" value="Genomic_DNA"/>
</dbReference>
<dbReference type="PATRIC" id="fig|1073571.4.peg.1963"/>
<dbReference type="PANTHER" id="PTHR32089:SF112">
    <property type="entry name" value="LYSOZYME-LIKE PROTEIN-RELATED"/>
    <property type="match status" value="1"/>
</dbReference>
<feature type="transmembrane region" description="Helical" evidence="3">
    <location>
        <begin position="70"/>
        <end position="88"/>
    </location>
</feature>
<keyword evidence="3" id="KW-1133">Transmembrane helix</keyword>
<dbReference type="KEGG" id="pri:PRIO_1870"/>
<dbReference type="SUPFAM" id="SSF58104">
    <property type="entry name" value="Methyl-accepting chemotaxis protein (MCP) signaling domain"/>
    <property type="match status" value="1"/>
</dbReference>
<evidence type="ECO:0000256" key="2">
    <source>
        <dbReference type="PROSITE-ProRule" id="PRU00284"/>
    </source>
</evidence>
<dbReference type="Proteomes" id="UP000033163">
    <property type="component" value="Chromosome I"/>
</dbReference>
<evidence type="ECO:0000256" key="3">
    <source>
        <dbReference type="SAM" id="Phobius"/>
    </source>
</evidence>
<reference evidence="6" key="1">
    <citation type="submission" date="2015-03" db="EMBL/GenBank/DDBJ databases">
        <authorList>
            <person name="Wibberg D."/>
        </authorList>
    </citation>
    <scope>NUCLEOTIDE SEQUENCE [LARGE SCALE GENOMIC DNA]</scope>
</reference>
<keyword evidence="3" id="KW-0812">Transmembrane</keyword>
<dbReference type="HOGENOM" id="CLU_000445_107_18_9"/>
<gene>
    <name evidence="5" type="ORF">PRIO_1870</name>
</gene>
<evidence type="ECO:0000313" key="5">
    <source>
        <dbReference type="EMBL" id="CQR54280.1"/>
    </source>
</evidence>
<dbReference type="PANTHER" id="PTHR32089">
    <property type="entry name" value="METHYL-ACCEPTING CHEMOTAXIS PROTEIN MCPB"/>
    <property type="match status" value="1"/>
</dbReference>
<evidence type="ECO:0000313" key="6">
    <source>
        <dbReference type="Proteomes" id="UP000033163"/>
    </source>
</evidence>
<feature type="transmembrane region" description="Helical" evidence="3">
    <location>
        <begin position="21"/>
        <end position="39"/>
    </location>
</feature>
<proteinExistence type="predicted"/>
<feature type="domain" description="Methyl-accepting transducer" evidence="4">
    <location>
        <begin position="209"/>
        <end position="466"/>
    </location>
</feature>
<dbReference type="GO" id="GO:0016020">
    <property type="term" value="C:membrane"/>
    <property type="evidence" value="ECO:0007669"/>
    <property type="project" value="InterPro"/>
</dbReference>
<keyword evidence="3" id="KW-0472">Membrane</keyword>
<feature type="transmembrane region" description="Helical" evidence="3">
    <location>
        <begin position="45"/>
        <end position="63"/>
    </location>
</feature>
<evidence type="ECO:0000259" key="4">
    <source>
        <dbReference type="PROSITE" id="PS50111"/>
    </source>
</evidence>
<evidence type="ECO:0000256" key="1">
    <source>
        <dbReference type="ARBA" id="ARBA00023224"/>
    </source>
</evidence>
<sequence length="500" mass="54565">MGEVRALQNHRLTEIIWMRNKIIICAFWVVALLGVVVAFQSSDLWITNAFVVPLSAVLTVLHLRKKGTLIIPWVFTVILGVLSVYLNQGEVNIPVALLFCSMLLFYPNYHYFAIAAGANAVNIFIQTVTGHSAGGANSDFLAYLGGFGMFVLISAVMLGVSIVNRKLFLRSELQRQAVEASGAQVEYLMERVKKAVDGLYAFTGNFKEEVEMVDAITNEVVIGFQEVSKGIEYQASSIADITESISVSDQHIRDVAGYSQEMKQLSSDTADVSEQGSSNISLLAGQFAELREVMNNTSGQMQEFSERSLDMHTMLDGIMQISRQTNLLALNASIEAARAGEHGRGFAVVAGEVRKLAESSGQTADSISEVLASLRQQTEGLIAQFEQSLQILHMGSESAQNTEKVFQSIQTNANKVLAQAGDVEQSSAGMKHFSEKVVGEITEFSSVTEQSSAATEEILAGVEEQRNITHHMVESFKQLESLIVGLNELVSGENTDTKKE</sequence>